<dbReference type="SUPFAM" id="SSF54001">
    <property type="entry name" value="Cysteine proteinases"/>
    <property type="match status" value="1"/>
</dbReference>
<evidence type="ECO:0000313" key="6">
    <source>
        <dbReference type="Proteomes" id="UP000324800"/>
    </source>
</evidence>
<organism evidence="5 6">
    <name type="scientific">Streblomastix strix</name>
    <dbReference type="NCBI Taxonomy" id="222440"/>
    <lineage>
        <taxon>Eukaryota</taxon>
        <taxon>Metamonada</taxon>
        <taxon>Preaxostyla</taxon>
        <taxon>Oxymonadida</taxon>
        <taxon>Streblomastigidae</taxon>
        <taxon>Streblomastix</taxon>
    </lineage>
</organism>
<protein>
    <recommendedName>
        <fullName evidence="4">Ubiquitin-like protease family profile domain-containing protein</fullName>
    </recommendedName>
</protein>
<feature type="domain" description="Ubiquitin-like protease family profile" evidence="4">
    <location>
        <begin position="27"/>
        <end position="83"/>
    </location>
</feature>
<dbReference type="GO" id="GO:0008234">
    <property type="term" value="F:cysteine-type peptidase activity"/>
    <property type="evidence" value="ECO:0007669"/>
    <property type="project" value="InterPro"/>
</dbReference>
<keyword evidence="3" id="KW-0378">Hydrolase</keyword>
<dbReference type="GO" id="GO:0006508">
    <property type="term" value="P:proteolysis"/>
    <property type="evidence" value="ECO:0007669"/>
    <property type="project" value="UniProtKB-KW"/>
</dbReference>
<evidence type="ECO:0000313" key="5">
    <source>
        <dbReference type="EMBL" id="KAA6397331.1"/>
    </source>
</evidence>
<evidence type="ECO:0000256" key="3">
    <source>
        <dbReference type="ARBA" id="ARBA00022801"/>
    </source>
</evidence>
<reference evidence="5 6" key="1">
    <citation type="submission" date="2019-03" db="EMBL/GenBank/DDBJ databases">
        <title>Single cell metagenomics reveals metabolic interactions within the superorganism composed of flagellate Streblomastix strix and complex community of Bacteroidetes bacteria on its surface.</title>
        <authorList>
            <person name="Treitli S.C."/>
            <person name="Kolisko M."/>
            <person name="Husnik F."/>
            <person name="Keeling P."/>
            <person name="Hampl V."/>
        </authorList>
    </citation>
    <scope>NUCLEOTIDE SEQUENCE [LARGE SCALE GENOMIC DNA]</scope>
    <source>
        <strain evidence="5">ST1C</strain>
    </source>
</reference>
<sequence>MFRDYLTLESYFRRGTWSKLDYLKLDQNNMNGFIVNVPLQKNNSDCGVYLVMNIREMMKGFVDKRLRKEIAEGVVLIIEKRIYKKEKDRKKKMKEERKKSKQKIIMNEGNEKSAMKKDITDEIKQETQKVDNKHGHKTPQTIGSIHYYACDCKEFISNDDSDLDLVDSGDEAYEHLRQRIELSLRRKHRCSLVQKQRKTIFAQKMLAQIRSGLRRNYKQIFDKIGQEPYSTGGGGRKIERMETNEQNQKQLEEKNENASKLYGLRKALLFRNDLEDFLTYYQRLEAIRIQKELSNTLIDFLQCDAKLRGYSITEEELEKAKRFLFISVSAREREWSNPKSQCLSWMRVNAEAIAAMLGMIDDGTNGFGVIYNNEVYNWWG</sequence>
<comment type="caution">
    <text evidence="5">The sequence shown here is derived from an EMBL/GenBank/DDBJ whole genome shotgun (WGS) entry which is preliminary data.</text>
</comment>
<dbReference type="EMBL" id="SNRW01001205">
    <property type="protein sequence ID" value="KAA6397331.1"/>
    <property type="molecule type" value="Genomic_DNA"/>
</dbReference>
<dbReference type="InterPro" id="IPR038765">
    <property type="entry name" value="Papain-like_cys_pep_sf"/>
</dbReference>
<dbReference type="Gene3D" id="1.10.418.20">
    <property type="match status" value="1"/>
</dbReference>
<dbReference type="AlphaFoldDB" id="A0A5J4WQX0"/>
<comment type="similarity">
    <text evidence="1">Belongs to the peptidase C48 family.</text>
</comment>
<dbReference type="Pfam" id="PF02902">
    <property type="entry name" value="Peptidase_C48"/>
    <property type="match status" value="1"/>
</dbReference>
<gene>
    <name evidence="5" type="ORF">EZS28_007147</name>
</gene>
<proteinExistence type="inferred from homology"/>
<evidence type="ECO:0000259" key="4">
    <source>
        <dbReference type="Pfam" id="PF02902"/>
    </source>
</evidence>
<evidence type="ECO:0000256" key="2">
    <source>
        <dbReference type="ARBA" id="ARBA00022670"/>
    </source>
</evidence>
<name>A0A5J4WQX0_9EUKA</name>
<keyword evidence="2" id="KW-0645">Protease</keyword>
<dbReference type="Proteomes" id="UP000324800">
    <property type="component" value="Unassembled WGS sequence"/>
</dbReference>
<evidence type="ECO:0000256" key="1">
    <source>
        <dbReference type="ARBA" id="ARBA00005234"/>
    </source>
</evidence>
<accession>A0A5J4WQX0</accession>
<dbReference type="InterPro" id="IPR003653">
    <property type="entry name" value="Peptidase_C48_C"/>
</dbReference>